<dbReference type="AlphaFoldDB" id="A0A4S3M166"/>
<evidence type="ECO:0000256" key="5">
    <source>
        <dbReference type="SAM" id="Phobius"/>
    </source>
</evidence>
<dbReference type="RefSeq" id="WP_136336866.1">
    <property type="nucleotide sequence ID" value="NZ_QXMP01000013.1"/>
</dbReference>
<proteinExistence type="predicted"/>
<reference evidence="7 8" key="1">
    <citation type="submission" date="2019-04" db="EMBL/GenBank/DDBJ databases">
        <title>Draft genome sequence of Robertkochia marina CC-AMO-30D.</title>
        <authorList>
            <person name="Hameed A."/>
            <person name="Lin S.-Y."/>
            <person name="Shahina M."/>
            <person name="Lai W.-A."/>
            <person name="Young C.-C."/>
        </authorList>
    </citation>
    <scope>NUCLEOTIDE SEQUENCE [LARGE SCALE GENOMIC DNA]</scope>
    <source>
        <strain evidence="7 8">CC-AMO-30D</strain>
    </source>
</reference>
<evidence type="ECO:0000256" key="4">
    <source>
        <dbReference type="ARBA" id="ARBA00023136"/>
    </source>
</evidence>
<dbReference type="InterPro" id="IPR007016">
    <property type="entry name" value="O-antigen_ligase-rel_domated"/>
</dbReference>
<feature type="transmembrane region" description="Helical" evidence="5">
    <location>
        <begin position="308"/>
        <end position="329"/>
    </location>
</feature>
<dbReference type="GO" id="GO:0016874">
    <property type="term" value="F:ligase activity"/>
    <property type="evidence" value="ECO:0007669"/>
    <property type="project" value="UniProtKB-KW"/>
</dbReference>
<evidence type="ECO:0000256" key="2">
    <source>
        <dbReference type="ARBA" id="ARBA00022692"/>
    </source>
</evidence>
<accession>A0A4S3M166</accession>
<evidence type="ECO:0000313" key="7">
    <source>
        <dbReference type="EMBL" id="THD66797.1"/>
    </source>
</evidence>
<keyword evidence="4 5" id="KW-0472">Membrane</keyword>
<evidence type="ECO:0000259" key="6">
    <source>
        <dbReference type="Pfam" id="PF04932"/>
    </source>
</evidence>
<feature type="transmembrane region" description="Helical" evidence="5">
    <location>
        <begin position="120"/>
        <end position="144"/>
    </location>
</feature>
<comment type="caution">
    <text evidence="7">The sequence shown here is derived from an EMBL/GenBank/DDBJ whole genome shotgun (WGS) entry which is preliminary data.</text>
</comment>
<gene>
    <name evidence="7" type="ORF">E7Z59_13545</name>
</gene>
<sequence>MNLLLKRINDFLLLFLVFAVTFENWNPFGFSGISFTYIATILYIVSWVPFASKIFKISYFRQFLIPLVLYVLVGILSTAMNSLYANELLDLVHQRMLQLIILMFLVAAHLILNPSLIPKVLVIFVMSIFAMYLLFLAGQGISYFNGRILIFGENPNLIGTKAALAFIIALGFITNKQQSKSIKILLIGTLLPLLHLTILSASRGALLSLLLGVILLTISLKTQLWKKMILIAFGMVFVTGLFIYILETNPVFRYRILSTVEHGDTGRNEIWEGAIQAIKNNLFFGVGLPADKLTMFLHGAGFRDPHNVFLWVLLTTGVVGTFFFVWFIFRIGLYLIRYSRSERFAVYFLIYTTVLLNMSKQGGAIGKILFWFLFGVLISGIYALKTNAKRNTENYENIGLHQ</sequence>
<feature type="transmembrane region" description="Helical" evidence="5">
    <location>
        <begin position="32"/>
        <end position="51"/>
    </location>
</feature>
<dbReference type="Proteomes" id="UP000305939">
    <property type="component" value="Unassembled WGS sequence"/>
</dbReference>
<evidence type="ECO:0000256" key="3">
    <source>
        <dbReference type="ARBA" id="ARBA00022989"/>
    </source>
</evidence>
<protein>
    <submittedName>
        <fullName evidence="7">O-antigen ligase domain-containing protein</fullName>
    </submittedName>
</protein>
<keyword evidence="2 5" id="KW-0812">Transmembrane</keyword>
<keyword evidence="8" id="KW-1185">Reference proteome</keyword>
<dbReference type="InterPro" id="IPR051533">
    <property type="entry name" value="WaaL-like"/>
</dbReference>
<dbReference type="GO" id="GO:0016020">
    <property type="term" value="C:membrane"/>
    <property type="evidence" value="ECO:0007669"/>
    <property type="project" value="UniProtKB-SubCell"/>
</dbReference>
<dbReference type="OrthoDB" id="1178661at2"/>
<feature type="transmembrane region" description="Helical" evidence="5">
    <location>
        <begin position="96"/>
        <end position="113"/>
    </location>
</feature>
<feature type="transmembrane region" description="Helical" evidence="5">
    <location>
        <begin position="228"/>
        <end position="246"/>
    </location>
</feature>
<keyword evidence="3 5" id="KW-1133">Transmembrane helix</keyword>
<feature type="domain" description="O-antigen ligase-related" evidence="6">
    <location>
        <begin position="192"/>
        <end position="325"/>
    </location>
</feature>
<dbReference type="PANTHER" id="PTHR37422">
    <property type="entry name" value="TEICHURONIC ACID BIOSYNTHESIS PROTEIN TUAE"/>
    <property type="match status" value="1"/>
</dbReference>
<organism evidence="7 8">
    <name type="scientific">Robertkochia marina</name>
    <dbReference type="NCBI Taxonomy" id="1227945"/>
    <lineage>
        <taxon>Bacteria</taxon>
        <taxon>Pseudomonadati</taxon>
        <taxon>Bacteroidota</taxon>
        <taxon>Flavobacteriia</taxon>
        <taxon>Flavobacteriales</taxon>
        <taxon>Flavobacteriaceae</taxon>
        <taxon>Robertkochia</taxon>
    </lineage>
</organism>
<keyword evidence="7" id="KW-0436">Ligase</keyword>
<dbReference type="Pfam" id="PF04932">
    <property type="entry name" value="Wzy_C"/>
    <property type="match status" value="1"/>
</dbReference>
<dbReference type="PANTHER" id="PTHR37422:SF13">
    <property type="entry name" value="LIPOPOLYSACCHARIDE BIOSYNTHESIS PROTEIN PA4999-RELATED"/>
    <property type="match status" value="1"/>
</dbReference>
<dbReference type="EMBL" id="SSMC01000003">
    <property type="protein sequence ID" value="THD66797.1"/>
    <property type="molecule type" value="Genomic_DNA"/>
</dbReference>
<evidence type="ECO:0000313" key="8">
    <source>
        <dbReference type="Proteomes" id="UP000305939"/>
    </source>
</evidence>
<feature type="transmembrane region" description="Helical" evidence="5">
    <location>
        <begin position="204"/>
        <end position="221"/>
    </location>
</feature>
<feature type="transmembrane region" description="Helical" evidence="5">
    <location>
        <begin position="63"/>
        <end position="84"/>
    </location>
</feature>
<feature type="transmembrane region" description="Helical" evidence="5">
    <location>
        <begin position="364"/>
        <end position="384"/>
    </location>
</feature>
<comment type="subcellular location">
    <subcellularLocation>
        <location evidence="1">Membrane</location>
        <topology evidence="1">Multi-pass membrane protein</topology>
    </subcellularLocation>
</comment>
<name>A0A4S3M166_9FLAO</name>
<feature type="transmembrane region" description="Helical" evidence="5">
    <location>
        <begin position="156"/>
        <end position="174"/>
    </location>
</feature>
<evidence type="ECO:0000256" key="1">
    <source>
        <dbReference type="ARBA" id="ARBA00004141"/>
    </source>
</evidence>